<keyword evidence="7" id="KW-1185">Reference proteome</keyword>
<dbReference type="AlphaFoldDB" id="A0A4Z1SWW9"/>
<protein>
    <recommendedName>
        <fullName evidence="5">RING-type domain-containing protein</fullName>
    </recommendedName>
</protein>
<keyword evidence="1" id="KW-0479">Metal-binding</keyword>
<dbReference type="Gene3D" id="3.30.40.10">
    <property type="entry name" value="Zinc/RING finger domain, C3HC4 (zinc finger)"/>
    <property type="match status" value="1"/>
</dbReference>
<evidence type="ECO:0000256" key="3">
    <source>
        <dbReference type="ARBA" id="ARBA00022833"/>
    </source>
</evidence>
<dbReference type="GO" id="GO:0005768">
    <property type="term" value="C:endosome"/>
    <property type="evidence" value="ECO:0007669"/>
    <property type="project" value="TreeGrafter"/>
</dbReference>
<dbReference type="OrthoDB" id="10251635at2759"/>
<dbReference type="InterPro" id="IPR013083">
    <property type="entry name" value="Znf_RING/FYVE/PHD"/>
</dbReference>
<reference evidence="6 7" key="1">
    <citation type="submission" date="2019-05" db="EMBL/GenBank/DDBJ databases">
        <title>The compact genome of Giardia muris reveals important steps in the evolution of intestinal protozoan parasites.</title>
        <authorList>
            <person name="Xu F."/>
            <person name="Jimenez-Gonzalez A."/>
            <person name="Einarsson E."/>
            <person name="Astvaldsson A."/>
            <person name="Peirasmaki D."/>
            <person name="Eckmann L."/>
            <person name="Andersson J.O."/>
            <person name="Svard S.G."/>
            <person name="Jerlstrom-Hultqvist J."/>
        </authorList>
    </citation>
    <scope>NUCLEOTIDE SEQUENCE [LARGE SCALE GENOMIC DNA]</scope>
    <source>
        <strain evidence="6 7">Roberts-Thomson</strain>
    </source>
</reference>
<dbReference type="GO" id="GO:0030897">
    <property type="term" value="C:HOPS complex"/>
    <property type="evidence" value="ECO:0007669"/>
    <property type="project" value="TreeGrafter"/>
</dbReference>
<evidence type="ECO:0000256" key="2">
    <source>
        <dbReference type="ARBA" id="ARBA00022771"/>
    </source>
</evidence>
<gene>
    <name evidence="6" type="ORF">GMRT_13001</name>
</gene>
<evidence type="ECO:0000259" key="5">
    <source>
        <dbReference type="SMART" id="SM00184"/>
    </source>
</evidence>
<comment type="caution">
    <text evidence="6">The sequence shown here is derived from an EMBL/GenBank/DDBJ whole genome shotgun (WGS) entry which is preliminary data.</text>
</comment>
<dbReference type="GO" id="GO:0006904">
    <property type="term" value="P:vesicle docking involved in exocytosis"/>
    <property type="evidence" value="ECO:0007669"/>
    <property type="project" value="TreeGrafter"/>
</dbReference>
<name>A0A4Z1SWW9_GIAMU</name>
<evidence type="ECO:0000313" key="7">
    <source>
        <dbReference type="Proteomes" id="UP000315496"/>
    </source>
</evidence>
<dbReference type="GO" id="GO:0030674">
    <property type="term" value="F:protein-macromolecule adaptor activity"/>
    <property type="evidence" value="ECO:0007669"/>
    <property type="project" value="TreeGrafter"/>
</dbReference>
<keyword evidence="4" id="KW-0472">Membrane</keyword>
<dbReference type="EMBL" id="VDLU01000001">
    <property type="protein sequence ID" value="TNJ30302.1"/>
    <property type="molecule type" value="Genomic_DNA"/>
</dbReference>
<dbReference type="SUPFAM" id="SSF57850">
    <property type="entry name" value="RING/U-box"/>
    <property type="match status" value="1"/>
</dbReference>
<evidence type="ECO:0000313" key="6">
    <source>
        <dbReference type="EMBL" id="TNJ30302.1"/>
    </source>
</evidence>
<organism evidence="6 7">
    <name type="scientific">Giardia muris</name>
    <dbReference type="NCBI Taxonomy" id="5742"/>
    <lineage>
        <taxon>Eukaryota</taxon>
        <taxon>Metamonada</taxon>
        <taxon>Diplomonadida</taxon>
        <taxon>Hexamitidae</taxon>
        <taxon>Giardiinae</taxon>
        <taxon>Giardia</taxon>
    </lineage>
</organism>
<feature type="domain" description="RING-type" evidence="5">
    <location>
        <begin position="1087"/>
        <end position="1174"/>
    </location>
</feature>
<dbReference type="SMART" id="SM00184">
    <property type="entry name" value="RING"/>
    <property type="match status" value="1"/>
</dbReference>
<proteinExistence type="predicted"/>
<dbReference type="PANTHER" id="PTHR23323">
    <property type="entry name" value="VACUOLAR PROTEIN SORTING-ASSOCIATED PROTEIN"/>
    <property type="match status" value="1"/>
</dbReference>
<keyword evidence="4" id="KW-0812">Transmembrane</keyword>
<dbReference type="VEuPathDB" id="GiardiaDB:GMRT_13001"/>
<accession>A0A4Z1SWW9</accession>
<dbReference type="GO" id="GO:0048284">
    <property type="term" value="P:organelle fusion"/>
    <property type="evidence" value="ECO:0007669"/>
    <property type="project" value="TreeGrafter"/>
</dbReference>
<dbReference type="GO" id="GO:0007032">
    <property type="term" value="P:endosome organization"/>
    <property type="evidence" value="ECO:0007669"/>
    <property type="project" value="TreeGrafter"/>
</dbReference>
<keyword evidence="3" id="KW-0862">Zinc</keyword>
<dbReference type="PANTHER" id="PTHR23323:SF26">
    <property type="entry name" value="VACUOLAR PROTEIN SORTING-ASSOCIATED PROTEIN 18 HOMOLOG"/>
    <property type="match status" value="1"/>
</dbReference>
<dbReference type="InterPro" id="IPR001841">
    <property type="entry name" value="Znf_RING"/>
</dbReference>
<keyword evidence="2" id="KW-0863">Zinc-finger</keyword>
<dbReference type="Proteomes" id="UP000315496">
    <property type="component" value="Chromosome 1"/>
</dbReference>
<keyword evidence="4" id="KW-1133">Transmembrane helix</keyword>
<evidence type="ECO:0000256" key="4">
    <source>
        <dbReference type="SAM" id="Phobius"/>
    </source>
</evidence>
<feature type="transmembrane region" description="Helical" evidence="4">
    <location>
        <begin position="1107"/>
        <end position="1126"/>
    </location>
</feature>
<dbReference type="GO" id="GO:0008270">
    <property type="term" value="F:zinc ion binding"/>
    <property type="evidence" value="ECO:0007669"/>
    <property type="project" value="UniProtKB-KW"/>
</dbReference>
<dbReference type="GO" id="GO:0007033">
    <property type="term" value="P:vacuole organization"/>
    <property type="evidence" value="ECO:0007669"/>
    <property type="project" value="TreeGrafter"/>
</dbReference>
<evidence type="ECO:0000256" key="1">
    <source>
        <dbReference type="ARBA" id="ARBA00022723"/>
    </source>
</evidence>
<sequence length="1194" mass="133591">MAPFDVTPLAAHFLKTVDLPAVIAGDRSDTGVHTIKAAGSGKLCVSTYDLVRDKNEELCAALLATGELSTPYVHCRVWGTDKACVVTVSDDTQQTGQSYLCRYIGKPRLDIQKIKRLDVPIAALTFLTHNHPVWPSTTKPIELQTIEFILGTADGSIYFAAANKKDVTIESLSTLVFTDQEQLLRIDVLVITKNMLKKCMQLGMQALDGHPGPDSDITKALSSVSDLCIYLFFFCLSNRVEIYCQLATGMTLLPFTTDNLIHVADLAESLQTAPPDVLTVCSRLYYDSFGVGLSYQAVGQAYSTGHYSVMEISLCPRRIIESILHFCGSKFKKSSVPLAQDDAEYNYEGLAHLLKNVSASDLVRMKLKGEDVMGIQLKRSTLFQDPVGPLLGTFVFNYNTILVFSSQLVAYNNVSGTIIDRLVNPLKYRSLISLTTEQVYLRLLLSQTMFTLNYATIDDMFPTIESSGAVNLSHYLRKYALIPSKQTKDTEAYLVEAKNEAESMWIINRELGKYEEALRLCPDPNERALLRREYAVDCLSKGKNLRAAQVLAETSLPFTDVYRELIGAQKYEVAERFIMEKLRLLAAKKPPPRVPVATFDLDTLGAMNSSSFQRDQQAYEQYKAGVQLAYHLRLEAMVLEYKRRSDAVQSAQAAGDELHTMELEDSLALYRNVLEDFLFAPTTHAQLKPAIVKATLEDRGLTDLYQRYLGKLGDKQMALLRSLQDKNYRLALQLISELSFEHVYQYAGLMFHTLPEEFFEVIKRKVQTPVHERGKVITFNIMELALPMLSEITQGNKKALDAGCKFMKWLLQTQAENQIAPVNTFAFEFLCRYADESAVEELLEDIPENYCGKTQPHINLHDLLAIFRTYHLRGAEATCLAKLGKTVDAICLEFKLLPKAELCDVSFGTFKDAIVEAAAKDDKDLSSLPMLNAEEFVLPDSHEVLLNEAILVIDNARLEEQKRQVIRGLGEWLLSIILVDSMGMAKEFSGNMPVIQTAFRRFLVVRACSLLMSYSFVTLSEIIDLLGPDLPPTIAMDGLLQAMTHYGEVANATYHDWEATVARIEENRSTLECSSQRLVTFTQEPNCGICNAPISGATKSKLIRNNVIIFFCGHVFHGGCLFTYLADRSRKLKKSYQDLEALRQAVEAGTQPKQRYTTAISRICTRLQEKCPLCTAAGLDDLATDICTGKPLFD</sequence>